<dbReference type="Proteomes" id="UP000660729">
    <property type="component" value="Unassembled WGS sequence"/>
</dbReference>
<dbReference type="PANTHER" id="PTHR35042">
    <property type="entry name" value="ANTHRONE OXYGENASE ENCC"/>
    <property type="match status" value="1"/>
</dbReference>
<evidence type="ECO:0000256" key="6">
    <source>
        <dbReference type="ARBA" id="ARBA00023136"/>
    </source>
</evidence>
<evidence type="ECO:0000256" key="2">
    <source>
        <dbReference type="ARBA" id="ARBA00022692"/>
    </source>
</evidence>
<dbReference type="PANTHER" id="PTHR35042:SF3">
    <property type="entry name" value="ANTHRONE OXYGENASE-RELATED"/>
    <property type="match status" value="1"/>
</dbReference>
<dbReference type="InterPro" id="IPR013901">
    <property type="entry name" value="Anthrone_oxy"/>
</dbReference>
<comment type="subcellular location">
    <subcellularLocation>
        <location evidence="1">Membrane</location>
        <topology evidence="1">Multi-pass membrane protein</topology>
    </subcellularLocation>
</comment>
<dbReference type="GO" id="GO:0016020">
    <property type="term" value="C:membrane"/>
    <property type="evidence" value="ECO:0007669"/>
    <property type="project" value="UniProtKB-SubCell"/>
</dbReference>
<reference evidence="9" key="1">
    <citation type="submission" date="2020-04" db="EMBL/GenBank/DDBJ databases">
        <title>Draft genome resource of the tomato pathogen Pseudocercospora fuligena.</title>
        <authorList>
            <person name="Zaccaron A."/>
        </authorList>
    </citation>
    <scope>NUCLEOTIDE SEQUENCE</scope>
    <source>
        <strain evidence="9">PF001</strain>
    </source>
</reference>
<evidence type="ECO:0000256" key="4">
    <source>
        <dbReference type="ARBA" id="ARBA00023002"/>
    </source>
</evidence>
<evidence type="ECO:0000313" key="9">
    <source>
        <dbReference type="EMBL" id="KAF7190652.1"/>
    </source>
</evidence>
<dbReference type="Pfam" id="PF08592">
    <property type="entry name" value="Anthrone_oxy"/>
    <property type="match status" value="1"/>
</dbReference>
<keyword evidence="10" id="KW-1185">Reference proteome</keyword>
<accession>A0A8H6RH45</accession>
<name>A0A8H6RH45_9PEZI</name>
<organism evidence="9 10">
    <name type="scientific">Pseudocercospora fuligena</name>
    <dbReference type="NCBI Taxonomy" id="685502"/>
    <lineage>
        <taxon>Eukaryota</taxon>
        <taxon>Fungi</taxon>
        <taxon>Dikarya</taxon>
        <taxon>Ascomycota</taxon>
        <taxon>Pezizomycotina</taxon>
        <taxon>Dothideomycetes</taxon>
        <taxon>Dothideomycetidae</taxon>
        <taxon>Mycosphaerellales</taxon>
        <taxon>Mycosphaerellaceae</taxon>
        <taxon>Pseudocercospora</taxon>
    </lineage>
</organism>
<feature type="transmembrane region" description="Helical" evidence="8">
    <location>
        <begin position="49"/>
        <end position="73"/>
    </location>
</feature>
<dbReference type="AlphaFoldDB" id="A0A8H6RH45"/>
<evidence type="ECO:0000256" key="8">
    <source>
        <dbReference type="SAM" id="Phobius"/>
    </source>
</evidence>
<protein>
    <submittedName>
        <fullName evidence="9">Anthrone oxygenase AgnL2</fullName>
    </submittedName>
</protein>
<evidence type="ECO:0000256" key="7">
    <source>
        <dbReference type="ARBA" id="ARBA00034313"/>
    </source>
</evidence>
<evidence type="ECO:0000256" key="3">
    <source>
        <dbReference type="ARBA" id="ARBA00022989"/>
    </source>
</evidence>
<dbReference type="OrthoDB" id="5954308at2759"/>
<keyword evidence="6 8" id="KW-0472">Membrane</keyword>
<dbReference type="GO" id="GO:0004497">
    <property type="term" value="F:monooxygenase activity"/>
    <property type="evidence" value="ECO:0007669"/>
    <property type="project" value="UniProtKB-KW"/>
</dbReference>
<keyword evidence="2 8" id="KW-0812">Transmembrane</keyword>
<evidence type="ECO:0000313" key="10">
    <source>
        <dbReference type="Proteomes" id="UP000660729"/>
    </source>
</evidence>
<comment type="similarity">
    <text evidence="7">Belongs to the anthrone oxygenase family.</text>
</comment>
<evidence type="ECO:0000256" key="5">
    <source>
        <dbReference type="ARBA" id="ARBA00023033"/>
    </source>
</evidence>
<keyword evidence="5" id="KW-0503">Monooxygenase</keyword>
<feature type="transmembrane region" description="Helical" evidence="8">
    <location>
        <begin position="85"/>
        <end position="108"/>
    </location>
</feature>
<comment type="caution">
    <text evidence="9">The sequence shown here is derived from an EMBL/GenBank/DDBJ whole genome shotgun (WGS) entry which is preliminary data.</text>
</comment>
<keyword evidence="4" id="KW-0560">Oxidoreductase</keyword>
<gene>
    <name evidence="9" type="ORF">HII31_07811</name>
</gene>
<feature type="transmembrane region" description="Helical" evidence="8">
    <location>
        <begin position="145"/>
        <end position="163"/>
    </location>
</feature>
<dbReference type="EMBL" id="JABCIY010000168">
    <property type="protein sequence ID" value="KAF7190652.1"/>
    <property type="molecule type" value="Genomic_DNA"/>
</dbReference>
<evidence type="ECO:0000256" key="1">
    <source>
        <dbReference type="ARBA" id="ARBA00004141"/>
    </source>
</evidence>
<keyword evidence="3 8" id="KW-1133">Transmembrane helix</keyword>
<sequence>MSTNKPARFDALLPLVSGSTLAGAMSAISIFSVPVLLEAAISPPQLYRGFVTLFHLGHHICPGTAVLTFVLYSRAAWKRYSTNRSWTLLAIAGVATVSIVPFTLLFMMSTNEALFDLEKESQSATFAGSLESGNELVHRWSRMHLMRSMFPMLGAALGAAAVLSE</sequence>
<proteinExistence type="inferred from homology"/>